<dbReference type="Pfam" id="PF03167">
    <property type="entry name" value="UDG"/>
    <property type="match status" value="1"/>
</dbReference>
<dbReference type="RefSeq" id="WP_027884697.1">
    <property type="nucleotide sequence ID" value="NZ_BMWY01000001.1"/>
</dbReference>
<keyword evidence="3" id="KW-1185">Reference proteome</keyword>
<dbReference type="PANTHER" id="PTHR42160">
    <property type="entry name" value="URACIL-DNA GLYCOSYLASE SUPERFAMILY PROTEIN"/>
    <property type="match status" value="1"/>
</dbReference>
<dbReference type="Gene3D" id="3.40.470.10">
    <property type="entry name" value="Uracil-DNA glycosylase-like domain"/>
    <property type="match status" value="1"/>
</dbReference>
<dbReference type="InterPro" id="IPR047124">
    <property type="entry name" value="HI_0220.2"/>
</dbReference>
<dbReference type="SUPFAM" id="SSF52141">
    <property type="entry name" value="Uracil-DNA glycosylase-like"/>
    <property type="match status" value="1"/>
</dbReference>
<accession>A0ABQ3BFW2</accession>
<organism evidence="2 3">
    <name type="scientific">Mesonia mobilis</name>
    <dbReference type="NCBI Taxonomy" id="369791"/>
    <lineage>
        <taxon>Bacteria</taxon>
        <taxon>Pseudomonadati</taxon>
        <taxon>Bacteroidota</taxon>
        <taxon>Flavobacteriia</taxon>
        <taxon>Flavobacteriales</taxon>
        <taxon>Flavobacteriaceae</taxon>
        <taxon>Mesonia</taxon>
    </lineage>
</organism>
<dbReference type="CDD" id="cd10033">
    <property type="entry name" value="UDG_like"/>
    <property type="match status" value="1"/>
</dbReference>
<dbReference type="EMBL" id="BMWY01000001">
    <property type="protein sequence ID" value="GGZ43239.1"/>
    <property type="molecule type" value="Genomic_DNA"/>
</dbReference>
<dbReference type="SMART" id="SM00986">
    <property type="entry name" value="UDG"/>
    <property type="match status" value="1"/>
</dbReference>
<protein>
    <submittedName>
        <fullName evidence="2">IclR family transcriptional regulator</fullName>
    </submittedName>
</protein>
<dbReference type="Proteomes" id="UP000615593">
    <property type="component" value="Unassembled WGS sequence"/>
</dbReference>
<evidence type="ECO:0000313" key="2">
    <source>
        <dbReference type="EMBL" id="GGZ43239.1"/>
    </source>
</evidence>
<feature type="domain" description="Uracil-DNA glycosylase-like" evidence="1">
    <location>
        <begin position="25"/>
        <end position="180"/>
    </location>
</feature>
<evidence type="ECO:0000259" key="1">
    <source>
        <dbReference type="SMART" id="SM00986"/>
    </source>
</evidence>
<dbReference type="GeneID" id="94367655"/>
<comment type="caution">
    <text evidence="2">The sequence shown here is derived from an EMBL/GenBank/DDBJ whole genome shotgun (WGS) entry which is preliminary data.</text>
</comment>
<name>A0ABQ3BFW2_9FLAO</name>
<dbReference type="SMART" id="SM00987">
    <property type="entry name" value="UreE_C"/>
    <property type="match status" value="1"/>
</dbReference>
<dbReference type="PANTHER" id="PTHR42160:SF1">
    <property type="entry name" value="URACIL-DNA GLYCOSYLASE SUPERFAMILY PROTEIN"/>
    <property type="match status" value="1"/>
</dbReference>
<sequence length="190" mass="21949">MKDLLQEVRQCTFCEPHLPLGANPIVSGNENSKIILISQAPGRVVHESGIAWQDQSGKKLREWLGVDTTTFYNEDHFAVLPMGFCYPGKAKTGDLPPRKECAPMWHQTVLEHFKNVQLIILIGAYANKYYLSKNEKLTDLVKNYQDALPKYFPLPHPSPVNRFWRMKNLWFEEEVVPQLQKKVKEILDEV</sequence>
<reference evidence="3" key="1">
    <citation type="journal article" date="2019" name="Int. J. Syst. Evol. Microbiol.">
        <title>The Global Catalogue of Microorganisms (GCM) 10K type strain sequencing project: providing services to taxonomists for standard genome sequencing and annotation.</title>
        <authorList>
            <consortium name="The Broad Institute Genomics Platform"/>
            <consortium name="The Broad Institute Genome Sequencing Center for Infectious Disease"/>
            <person name="Wu L."/>
            <person name="Ma J."/>
        </authorList>
    </citation>
    <scope>NUCLEOTIDE SEQUENCE [LARGE SCALE GENOMIC DNA]</scope>
    <source>
        <strain evidence="3">KCTC 12708</strain>
    </source>
</reference>
<dbReference type="InterPro" id="IPR036895">
    <property type="entry name" value="Uracil-DNA_glycosylase-like_sf"/>
</dbReference>
<evidence type="ECO:0000313" key="3">
    <source>
        <dbReference type="Proteomes" id="UP000615593"/>
    </source>
</evidence>
<proteinExistence type="predicted"/>
<dbReference type="InterPro" id="IPR005122">
    <property type="entry name" value="Uracil-DNA_glycosylase-like"/>
</dbReference>
<gene>
    <name evidence="2" type="ORF">GCM10008088_00180</name>
</gene>